<feature type="compositionally biased region" description="Polar residues" evidence="1">
    <location>
        <begin position="147"/>
        <end position="167"/>
    </location>
</feature>
<evidence type="ECO:0000313" key="3">
    <source>
        <dbReference type="Proteomes" id="UP001054252"/>
    </source>
</evidence>
<keyword evidence="3" id="KW-1185">Reference proteome</keyword>
<protein>
    <submittedName>
        <fullName evidence="2">Uncharacterized protein</fullName>
    </submittedName>
</protein>
<proteinExistence type="predicted"/>
<accession>A0AAV5MNF8</accession>
<comment type="caution">
    <text evidence="2">The sequence shown here is derived from an EMBL/GenBank/DDBJ whole genome shotgun (WGS) entry which is preliminary data.</text>
</comment>
<gene>
    <name evidence="2" type="ORF">SLEP1_g58044</name>
</gene>
<evidence type="ECO:0000313" key="2">
    <source>
        <dbReference type="EMBL" id="GKV51380.1"/>
    </source>
</evidence>
<dbReference type="EMBL" id="BPVZ01000494">
    <property type="protein sequence ID" value="GKV51380.1"/>
    <property type="molecule type" value="Genomic_DNA"/>
</dbReference>
<sequence length="182" mass="19155">MELQLQAHKRCVQHPGACHATSWSASAEMREGASMGRTASGSVIGSVDASMWDAGVGVTTQGCDYDRRVRACVSSRGRRAGARKSVLAQDTGACTSQLGRGAGTHGCGMARGTGARECEHGHEHDMERPRGGPCMTWQRPCQGRGTGSQSRHGCASTDGSGPENSKSYMMHNDGARQGFGWA</sequence>
<dbReference type="AlphaFoldDB" id="A0AAV5MNF8"/>
<evidence type="ECO:0000256" key="1">
    <source>
        <dbReference type="SAM" id="MobiDB-lite"/>
    </source>
</evidence>
<feature type="region of interest" description="Disordered" evidence="1">
    <location>
        <begin position="141"/>
        <end position="182"/>
    </location>
</feature>
<reference evidence="2 3" key="1">
    <citation type="journal article" date="2021" name="Commun. Biol.">
        <title>The genome of Shorea leprosula (Dipterocarpaceae) highlights the ecological relevance of drought in aseasonal tropical rainforests.</title>
        <authorList>
            <person name="Ng K.K.S."/>
            <person name="Kobayashi M.J."/>
            <person name="Fawcett J.A."/>
            <person name="Hatakeyama M."/>
            <person name="Paape T."/>
            <person name="Ng C.H."/>
            <person name="Ang C.C."/>
            <person name="Tnah L.H."/>
            <person name="Lee C.T."/>
            <person name="Nishiyama T."/>
            <person name="Sese J."/>
            <person name="O'Brien M.J."/>
            <person name="Copetti D."/>
            <person name="Mohd Noor M.I."/>
            <person name="Ong R.C."/>
            <person name="Putra M."/>
            <person name="Sireger I.Z."/>
            <person name="Indrioko S."/>
            <person name="Kosugi Y."/>
            <person name="Izuno A."/>
            <person name="Isagi Y."/>
            <person name="Lee S.L."/>
            <person name="Shimizu K.K."/>
        </authorList>
    </citation>
    <scope>NUCLEOTIDE SEQUENCE [LARGE SCALE GENOMIC DNA]</scope>
    <source>
        <strain evidence="2">214</strain>
    </source>
</reference>
<dbReference type="Proteomes" id="UP001054252">
    <property type="component" value="Unassembled WGS sequence"/>
</dbReference>
<organism evidence="2 3">
    <name type="scientific">Rubroshorea leprosula</name>
    <dbReference type="NCBI Taxonomy" id="152421"/>
    <lineage>
        <taxon>Eukaryota</taxon>
        <taxon>Viridiplantae</taxon>
        <taxon>Streptophyta</taxon>
        <taxon>Embryophyta</taxon>
        <taxon>Tracheophyta</taxon>
        <taxon>Spermatophyta</taxon>
        <taxon>Magnoliopsida</taxon>
        <taxon>eudicotyledons</taxon>
        <taxon>Gunneridae</taxon>
        <taxon>Pentapetalae</taxon>
        <taxon>rosids</taxon>
        <taxon>malvids</taxon>
        <taxon>Malvales</taxon>
        <taxon>Dipterocarpaceae</taxon>
        <taxon>Rubroshorea</taxon>
    </lineage>
</organism>
<name>A0AAV5MNF8_9ROSI</name>